<dbReference type="Pfam" id="PF07635">
    <property type="entry name" value="PSCyt1"/>
    <property type="match status" value="1"/>
</dbReference>
<reference evidence="3" key="1">
    <citation type="journal article" date="2015" name="Nature">
        <title>Complex archaea that bridge the gap between prokaryotes and eukaryotes.</title>
        <authorList>
            <person name="Spang A."/>
            <person name="Saw J.H."/>
            <person name="Jorgensen S.L."/>
            <person name="Zaremba-Niedzwiedzka K."/>
            <person name="Martijn J."/>
            <person name="Lind A.E."/>
            <person name="van Eijk R."/>
            <person name="Schleper C."/>
            <person name="Guy L."/>
            <person name="Ettema T.J."/>
        </authorList>
    </citation>
    <scope>NUCLEOTIDE SEQUENCE</scope>
</reference>
<keyword evidence="1" id="KW-0472">Membrane</keyword>
<dbReference type="EMBL" id="LAZR01031110">
    <property type="protein sequence ID" value="KKL54693.1"/>
    <property type="molecule type" value="Genomic_DNA"/>
</dbReference>
<comment type="caution">
    <text evidence="3">The sequence shown here is derived from an EMBL/GenBank/DDBJ whole genome shotgun (WGS) entry which is preliminary data.</text>
</comment>
<evidence type="ECO:0000256" key="1">
    <source>
        <dbReference type="SAM" id="Phobius"/>
    </source>
</evidence>
<dbReference type="AlphaFoldDB" id="A0A0F9CZ62"/>
<keyword evidence="1" id="KW-1133">Transmembrane helix</keyword>
<feature type="non-terminal residue" evidence="3">
    <location>
        <position position="82"/>
    </location>
</feature>
<protein>
    <recommendedName>
        <fullName evidence="2">Cytochrome C Planctomycete-type domain-containing protein</fullName>
    </recommendedName>
</protein>
<evidence type="ECO:0000259" key="2">
    <source>
        <dbReference type="Pfam" id="PF07635"/>
    </source>
</evidence>
<name>A0A0F9CZ62_9ZZZZ</name>
<organism evidence="3">
    <name type="scientific">marine sediment metagenome</name>
    <dbReference type="NCBI Taxonomy" id="412755"/>
    <lineage>
        <taxon>unclassified sequences</taxon>
        <taxon>metagenomes</taxon>
        <taxon>ecological metagenomes</taxon>
    </lineage>
</organism>
<evidence type="ECO:0000313" key="3">
    <source>
        <dbReference type="EMBL" id="KKL54693.1"/>
    </source>
</evidence>
<accession>A0A0F9CZ62</accession>
<sequence length="82" mass="9474">MRYRIIIFAVLAFLVGILFMYKKGVLDFEGDEYAQLKLPETVDYNFHIKPILSDNCYTCHGPDANKRKAGLRLDLEANAFEE</sequence>
<keyword evidence="1" id="KW-0812">Transmembrane</keyword>
<feature type="domain" description="Cytochrome C Planctomycete-type" evidence="2">
    <location>
        <begin position="56"/>
        <end position="81"/>
    </location>
</feature>
<gene>
    <name evidence="3" type="ORF">LCGC14_2262840</name>
</gene>
<proteinExistence type="predicted"/>
<dbReference type="InterPro" id="IPR011429">
    <property type="entry name" value="Cyt_c_Planctomycete-type"/>
</dbReference>
<feature type="transmembrane region" description="Helical" evidence="1">
    <location>
        <begin position="5"/>
        <end position="21"/>
    </location>
</feature>